<dbReference type="GeneID" id="36382700"/>
<evidence type="ECO:0000313" key="4">
    <source>
        <dbReference type="Proteomes" id="UP000035682"/>
    </source>
</evidence>
<dbReference type="SMART" id="SM00254">
    <property type="entry name" value="ShKT"/>
    <property type="match status" value="2"/>
</dbReference>
<dbReference type="EMBL" id="LN609529">
    <property type="protein sequence ID" value="CEF70327.1"/>
    <property type="molecule type" value="Genomic_DNA"/>
</dbReference>
<comment type="caution">
    <text evidence="1">Lacks conserved residue(s) required for the propagation of feature annotation.</text>
</comment>
<feature type="domain" description="ShKT" evidence="2">
    <location>
        <begin position="3"/>
        <end position="37"/>
    </location>
</feature>
<evidence type="ECO:0000313" key="6">
    <source>
        <dbReference type="WormBase" id="SRAE_2000496000"/>
    </source>
</evidence>
<dbReference type="RefSeq" id="XP_024509526.1">
    <property type="nucleotide sequence ID" value="XM_024643905.1"/>
</dbReference>
<dbReference type="InterPro" id="IPR003582">
    <property type="entry name" value="ShKT_dom"/>
</dbReference>
<dbReference type="OrthoDB" id="5791889at2759"/>
<reference evidence="3" key="2">
    <citation type="submission" date="2014-09" db="EMBL/GenBank/DDBJ databases">
        <authorList>
            <person name="Aslett A.Martin."/>
        </authorList>
    </citation>
    <scope>NUCLEOTIDE SEQUENCE</scope>
    <source>
        <strain evidence="3">ED321 Heterogonic</strain>
    </source>
</reference>
<evidence type="ECO:0000313" key="5">
    <source>
        <dbReference type="WBParaSite" id="SRAE_2000496000.1"/>
    </source>
</evidence>
<keyword evidence="4" id="KW-1185">Reference proteome</keyword>
<dbReference type="Proteomes" id="UP000035682">
    <property type="component" value="Unplaced"/>
</dbReference>
<dbReference type="WormBase" id="SRAE_2000496000">
    <property type="protein sequence ID" value="SRP03955"/>
    <property type="gene ID" value="WBGene00265207"/>
</dbReference>
<dbReference type="Pfam" id="PF01549">
    <property type="entry name" value="ShK"/>
    <property type="match status" value="2"/>
</dbReference>
<evidence type="ECO:0000256" key="1">
    <source>
        <dbReference type="PROSITE-ProRule" id="PRU01005"/>
    </source>
</evidence>
<dbReference type="AlphaFoldDB" id="A0A090LKI5"/>
<reference evidence="4" key="1">
    <citation type="submission" date="2014-09" db="EMBL/GenBank/DDBJ databases">
        <authorList>
            <person name="Martin A.A."/>
        </authorList>
    </citation>
    <scope>NUCLEOTIDE SEQUENCE</scope>
    <source>
        <strain evidence="4">ED321</strain>
    </source>
</reference>
<reference evidence="5" key="3">
    <citation type="submission" date="2020-12" db="UniProtKB">
        <authorList>
            <consortium name="WormBaseParasite"/>
        </authorList>
    </citation>
    <scope>IDENTIFICATION</scope>
</reference>
<evidence type="ECO:0000313" key="3">
    <source>
        <dbReference type="EMBL" id="CEF70327.1"/>
    </source>
</evidence>
<dbReference type="PROSITE" id="PS51670">
    <property type="entry name" value="SHKT"/>
    <property type="match status" value="1"/>
</dbReference>
<protein>
    <submittedName>
        <fullName evidence="3 5">ShKT domain-containing protein</fullName>
    </submittedName>
</protein>
<evidence type="ECO:0000259" key="2">
    <source>
        <dbReference type="PROSITE" id="PS51670"/>
    </source>
</evidence>
<dbReference type="Pfam" id="PF04942">
    <property type="entry name" value="CC"/>
    <property type="match status" value="1"/>
</dbReference>
<name>A0A090LKI5_STRRB</name>
<dbReference type="CTD" id="36382700"/>
<proteinExistence type="predicted"/>
<feature type="disulfide bond" evidence="1">
    <location>
        <begin position="3"/>
        <end position="37"/>
    </location>
</feature>
<dbReference type="WBParaSite" id="SRAE_2000496000.1">
    <property type="protein sequence ID" value="SRAE_2000496000.1"/>
    <property type="gene ID" value="WBGene00265207"/>
</dbReference>
<gene>
    <name evidence="3 5 6" type="ORF">SRAE_2000496000</name>
</gene>
<sequence>MVCVNLYPNCQNFGGFCNMPIFSNVMMNNCPATCGVCVTINGKKQTDSDKLIVSTDKAVNPIGPCLNGLCPENHVCIDGNCYRLKVTSSSGNTISSTSQGICIDVVQACPRLANVCTPNVQRYCPASCNVCIIGKK</sequence>
<keyword evidence="1" id="KW-1015">Disulfide bond</keyword>
<organism evidence="3">
    <name type="scientific">Strongyloides ratti</name>
    <name type="common">Parasitic roundworm</name>
    <dbReference type="NCBI Taxonomy" id="34506"/>
    <lineage>
        <taxon>Eukaryota</taxon>
        <taxon>Metazoa</taxon>
        <taxon>Ecdysozoa</taxon>
        <taxon>Nematoda</taxon>
        <taxon>Chromadorea</taxon>
        <taxon>Rhabditida</taxon>
        <taxon>Tylenchina</taxon>
        <taxon>Panagrolaimomorpha</taxon>
        <taxon>Strongyloidoidea</taxon>
        <taxon>Strongyloididae</taxon>
        <taxon>Strongyloides</taxon>
    </lineage>
</organism>
<dbReference type="Gene3D" id="1.10.10.1870">
    <property type="entry name" value="ShTK domain-like"/>
    <property type="match status" value="1"/>
</dbReference>
<accession>A0A090LKI5</accession>
<dbReference type="InterPro" id="IPR007026">
    <property type="entry name" value="CC_domain"/>
</dbReference>